<dbReference type="Proteomes" id="UP000460718">
    <property type="component" value="Unassembled WGS sequence"/>
</dbReference>
<protein>
    <submittedName>
        <fullName evidence="2">Uncharacterized protein</fullName>
    </submittedName>
</protein>
<proteinExistence type="predicted"/>
<keyword evidence="1" id="KW-1133">Transmembrane helix</keyword>
<name>A0A6A3KQ46_9STRA</name>
<evidence type="ECO:0000313" key="3">
    <source>
        <dbReference type="Proteomes" id="UP000460718"/>
    </source>
</evidence>
<comment type="caution">
    <text evidence="2">The sequence shown here is derived from an EMBL/GenBank/DDBJ whole genome shotgun (WGS) entry which is preliminary data.</text>
</comment>
<evidence type="ECO:0000256" key="1">
    <source>
        <dbReference type="SAM" id="Phobius"/>
    </source>
</evidence>
<keyword evidence="1" id="KW-0812">Transmembrane</keyword>
<gene>
    <name evidence="2" type="ORF">PF011_g10970</name>
</gene>
<feature type="transmembrane region" description="Helical" evidence="1">
    <location>
        <begin position="38"/>
        <end position="60"/>
    </location>
</feature>
<evidence type="ECO:0000313" key="2">
    <source>
        <dbReference type="EMBL" id="KAE9007807.1"/>
    </source>
</evidence>
<dbReference type="AlphaFoldDB" id="A0A6A3KQ46"/>
<accession>A0A6A3KQ46</accession>
<keyword evidence="1" id="KW-0472">Membrane</keyword>
<sequence>MKLRVSAVPRDLLDASPQQQQPNKISIDVVKLSYWAFAWWWFIILGVHVVTSVYNALYAYCYWKLKDTALDVNLQFFHIGMPQEYHHTIAIVHTIMSAMHGACI</sequence>
<reference evidence="2 3" key="1">
    <citation type="submission" date="2018-09" db="EMBL/GenBank/DDBJ databases">
        <title>Genomic investigation of the strawberry pathogen Phytophthora fragariae indicates pathogenicity is determined by transcriptional variation in three key races.</title>
        <authorList>
            <person name="Adams T.M."/>
            <person name="Armitage A.D."/>
            <person name="Sobczyk M.K."/>
            <person name="Bates H.J."/>
            <person name="Dunwell J.M."/>
            <person name="Nellist C.F."/>
            <person name="Harrison R.J."/>
        </authorList>
    </citation>
    <scope>NUCLEOTIDE SEQUENCE [LARGE SCALE GENOMIC DNA]</scope>
    <source>
        <strain evidence="2 3">SCRP245</strain>
    </source>
</reference>
<organism evidence="2 3">
    <name type="scientific">Phytophthora fragariae</name>
    <dbReference type="NCBI Taxonomy" id="53985"/>
    <lineage>
        <taxon>Eukaryota</taxon>
        <taxon>Sar</taxon>
        <taxon>Stramenopiles</taxon>
        <taxon>Oomycota</taxon>
        <taxon>Peronosporomycetes</taxon>
        <taxon>Peronosporales</taxon>
        <taxon>Peronosporaceae</taxon>
        <taxon>Phytophthora</taxon>
    </lineage>
</organism>
<dbReference type="EMBL" id="QXFW01000594">
    <property type="protein sequence ID" value="KAE9007807.1"/>
    <property type="molecule type" value="Genomic_DNA"/>
</dbReference>